<dbReference type="FunFam" id="3.40.800.10:FF:000007">
    <property type="entry name" value="Arginase 1, mitochondrial"/>
    <property type="match status" value="1"/>
</dbReference>
<dbReference type="InterPro" id="IPR006035">
    <property type="entry name" value="Ureohydrolase"/>
</dbReference>
<accession>A0A2Z6NJU0</accession>
<dbReference type="Gene3D" id="3.40.800.10">
    <property type="entry name" value="Ureohydrolase domain"/>
    <property type="match status" value="1"/>
</dbReference>
<comment type="pathway">
    <text evidence="1">Nitrogen metabolism; urea cycle; L-ornithine and urea from L-arginine: step 1/1.</text>
</comment>
<dbReference type="GO" id="GO:0033389">
    <property type="term" value="P:putrescine biosynthetic process from arginine, via agmatine"/>
    <property type="evidence" value="ECO:0007669"/>
    <property type="project" value="TreeGrafter"/>
</dbReference>
<feature type="binding site" evidence="8">
    <location>
        <position position="242"/>
    </location>
    <ligand>
        <name>Mn(2+)</name>
        <dbReference type="ChEBI" id="CHEBI:29035"/>
        <label>1</label>
    </ligand>
</feature>
<keyword evidence="4 8" id="KW-0479">Metal-binding</keyword>
<dbReference type="SUPFAM" id="SSF52768">
    <property type="entry name" value="Arginase/deacetylase"/>
    <property type="match status" value="1"/>
</dbReference>
<evidence type="ECO:0000256" key="7">
    <source>
        <dbReference type="ARBA" id="ARBA00047391"/>
    </source>
</evidence>
<feature type="binding site" evidence="8">
    <location>
        <position position="171"/>
    </location>
    <ligand>
        <name>Mn(2+)</name>
        <dbReference type="ChEBI" id="CHEBI:29035"/>
        <label>1</label>
    </ligand>
</feature>
<evidence type="ECO:0000256" key="5">
    <source>
        <dbReference type="ARBA" id="ARBA00022801"/>
    </source>
</evidence>
<dbReference type="GO" id="GO:0004053">
    <property type="term" value="F:arginase activity"/>
    <property type="evidence" value="ECO:0007669"/>
    <property type="project" value="UniProtKB-EC"/>
</dbReference>
<reference evidence="11" key="1">
    <citation type="journal article" date="2017" name="Front. Plant Sci.">
        <title>Climate Clever Clovers: New Paradigm to Reduce the Environmental Footprint of Ruminants by Breeding Low Methanogenic Forages Utilizing Haplotype Variation.</title>
        <authorList>
            <person name="Kaur P."/>
            <person name="Appels R."/>
            <person name="Bayer P.E."/>
            <person name="Keeble-Gagnere G."/>
            <person name="Wang J."/>
            <person name="Hirakawa H."/>
            <person name="Shirasawa K."/>
            <person name="Vercoe P."/>
            <person name="Stefanova K."/>
            <person name="Durmic Z."/>
            <person name="Nichols P."/>
            <person name="Revell C."/>
            <person name="Isobe S.N."/>
            <person name="Edwards D."/>
            <person name="Erskine W."/>
        </authorList>
    </citation>
    <scope>NUCLEOTIDE SEQUENCE [LARGE SCALE GENOMIC DNA]</scope>
    <source>
        <strain evidence="11">cv. Daliak</strain>
    </source>
</reference>
<dbReference type="EMBL" id="DF973639">
    <property type="protein sequence ID" value="GAU36730.1"/>
    <property type="molecule type" value="Genomic_DNA"/>
</dbReference>
<comment type="catalytic activity">
    <reaction evidence="7">
        <text>L-arginine + H2O = urea + L-ornithine</text>
        <dbReference type="Rhea" id="RHEA:20569"/>
        <dbReference type="ChEBI" id="CHEBI:15377"/>
        <dbReference type="ChEBI" id="CHEBI:16199"/>
        <dbReference type="ChEBI" id="CHEBI:32682"/>
        <dbReference type="ChEBI" id="CHEBI:46911"/>
        <dbReference type="EC" id="3.5.3.1"/>
    </reaction>
</comment>
<dbReference type="PIRSF" id="PIRSF036979">
    <property type="entry name" value="Arginase"/>
    <property type="match status" value="1"/>
</dbReference>
<dbReference type="InterPro" id="IPR023696">
    <property type="entry name" value="Ureohydrolase_dom_sf"/>
</dbReference>
<evidence type="ECO:0000256" key="9">
    <source>
        <dbReference type="PROSITE-ProRule" id="PRU00742"/>
    </source>
</evidence>
<evidence type="ECO:0000256" key="3">
    <source>
        <dbReference type="ARBA" id="ARBA00022503"/>
    </source>
</evidence>
<sequence>MSNIARRGLHYIVQRKVADVVSKSSLENGQNRVIDASLSLIREKAKLKAKLVRNLGGAVATSALLGVPLGHNSSFIQGPAFAPPRIKEAIWCGSTNSTTEQGKVLDDPRVITDAGDIPIQDIRDCGVDDKRLMDVPPLRPLILGGDHSITFPVVRAVSEKLGGQVDILHFDAHPDLYDDFEGNYYSHASSFARIMEAHGRDQAKKFGVELHEMQTFAKDRAYLENLKLGEGVKGVYISIDVDCLDPAFAQGVSHIESGGLSFRDVITILQNLQGDIVGGDVVEYNPQRDTSDNMTALVAAKFARELAAKMSK</sequence>
<evidence type="ECO:0000256" key="1">
    <source>
        <dbReference type="ARBA" id="ARBA00005098"/>
    </source>
</evidence>
<evidence type="ECO:0000256" key="2">
    <source>
        <dbReference type="ARBA" id="ARBA00012168"/>
    </source>
</evidence>
<dbReference type="PANTHER" id="PTHR11358:SF26">
    <property type="entry name" value="GUANIDINO ACID HYDROLASE, MITOCHONDRIAL"/>
    <property type="match status" value="1"/>
</dbReference>
<gene>
    <name evidence="10" type="ORF">TSUD_318280</name>
</gene>
<dbReference type="GO" id="GO:0046872">
    <property type="term" value="F:metal ion binding"/>
    <property type="evidence" value="ECO:0007669"/>
    <property type="project" value="UniProtKB-KW"/>
</dbReference>
<name>A0A2Z6NJU0_TRISU</name>
<comment type="cofactor">
    <cofactor evidence="8">
        <name>Mn(2+)</name>
        <dbReference type="ChEBI" id="CHEBI:29035"/>
    </cofactor>
    <text evidence="8">Binds 2 manganese ions per subunit.</text>
</comment>
<protein>
    <recommendedName>
        <fullName evidence="2">arginase</fullName>
        <ecNumber evidence="2">3.5.3.1</ecNumber>
    </recommendedName>
</protein>
<feature type="binding site" evidence="8">
    <location>
        <position position="147"/>
    </location>
    <ligand>
        <name>Mn(2+)</name>
        <dbReference type="ChEBI" id="CHEBI:29035"/>
        <label>1</label>
    </ligand>
</feature>
<keyword evidence="5" id="KW-0378">Hydrolase</keyword>
<dbReference type="EC" id="3.5.3.1" evidence="2"/>
<dbReference type="GO" id="GO:0008783">
    <property type="term" value="F:agmatinase activity"/>
    <property type="evidence" value="ECO:0007669"/>
    <property type="project" value="TreeGrafter"/>
</dbReference>
<dbReference type="Pfam" id="PF00491">
    <property type="entry name" value="Arginase"/>
    <property type="match status" value="1"/>
</dbReference>
<dbReference type="AlphaFoldDB" id="A0A2Z6NJU0"/>
<evidence type="ECO:0000313" key="10">
    <source>
        <dbReference type="EMBL" id="GAU36730.1"/>
    </source>
</evidence>
<keyword evidence="6 8" id="KW-0464">Manganese</keyword>
<dbReference type="OrthoDB" id="288726at2759"/>
<evidence type="ECO:0000313" key="11">
    <source>
        <dbReference type="Proteomes" id="UP000242715"/>
    </source>
</evidence>
<organism evidence="10 11">
    <name type="scientific">Trifolium subterraneum</name>
    <name type="common">Subterranean clover</name>
    <dbReference type="NCBI Taxonomy" id="3900"/>
    <lineage>
        <taxon>Eukaryota</taxon>
        <taxon>Viridiplantae</taxon>
        <taxon>Streptophyta</taxon>
        <taxon>Embryophyta</taxon>
        <taxon>Tracheophyta</taxon>
        <taxon>Spermatophyta</taxon>
        <taxon>Magnoliopsida</taxon>
        <taxon>eudicotyledons</taxon>
        <taxon>Gunneridae</taxon>
        <taxon>Pentapetalae</taxon>
        <taxon>rosids</taxon>
        <taxon>fabids</taxon>
        <taxon>Fabales</taxon>
        <taxon>Fabaceae</taxon>
        <taxon>Papilionoideae</taxon>
        <taxon>50 kb inversion clade</taxon>
        <taxon>NPAAA clade</taxon>
        <taxon>Hologalegina</taxon>
        <taxon>IRL clade</taxon>
        <taxon>Trifolieae</taxon>
        <taxon>Trifolium</taxon>
    </lineage>
</organism>
<dbReference type="Proteomes" id="UP000242715">
    <property type="component" value="Unassembled WGS sequence"/>
</dbReference>
<evidence type="ECO:0000256" key="4">
    <source>
        <dbReference type="ARBA" id="ARBA00022723"/>
    </source>
</evidence>
<feature type="binding site" evidence="8">
    <location>
        <position position="240"/>
    </location>
    <ligand>
        <name>Mn(2+)</name>
        <dbReference type="ChEBI" id="CHEBI:29035"/>
        <label>1</label>
    </ligand>
</feature>
<proteinExistence type="inferred from homology"/>
<dbReference type="PROSITE" id="PS51409">
    <property type="entry name" value="ARGINASE_2"/>
    <property type="match status" value="1"/>
</dbReference>
<keyword evidence="11" id="KW-1185">Reference proteome</keyword>
<dbReference type="PANTHER" id="PTHR11358">
    <property type="entry name" value="ARGINASE/AGMATINASE"/>
    <property type="match status" value="1"/>
</dbReference>
<evidence type="ECO:0000256" key="8">
    <source>
        <dbReference type="PIRSR" id="PIRSR036979-1"/>
    </source>
</evidence>
<evidence type="ECO:0000256" key="6">
    <source>
        <dbReference type="ARBA" id="ARBA00023211"/>
    </source>
</evidence>
<feature type="binding site" evidence="8">
    <location>
        <position position="173"/>
    </location>
    <ligand>
        <name>Mn(2+)</name>
        <dbReference type="ChEBI" id="CHEBI:29035"/>
        <label>1</label>
    </ligand>
</feature>
<keyword evidence="3" id="KW-0056">Arginine metabolism</keyword>
<feature type="binding site" evidence="8">
    <location>
        <position position="175"/>
    </location>
    <ligand>
        <name>Mn(2+)</name>
        <dbReference type="ChEBI" id="CHEBI:29035"/>
        <label>1</label>
    </ligand>
</feature>
<comment type="similarity">
    <text evidence="9">Belongs to the arginase family.</text>
</comment>